<gene>
    <name evidence="1" type="ORF">MYCFIDRAFT_173939</name>
</gene>
<keyword evidence="2" id="KW-1185">Reference proteome</keyword>
<reference evidence="1 2" key="1">
    <citation type="journal article" date="2012" name="PLoS Pathog.">
        <title>Diverse lifestyles and strategies of plant pathogenesis encoded in the genomes of eighteen Dothideomycetes fungi.</title>
        <authorList>
            <person name="Ohm R.A."/>
            <person name="Feau N."/>
            <person name="Henrissat B."/>
            <person name="Schoch C.L."/>
            <person name="Horwitz B.A."/>
            <person name="Barry K.W."/>
            <person name="Condon B.J."/>
            <person name="Copeland A.C."/>
            <person name="Dhillon B."/>
            <person name="Glaser F."/>
            <person name="Hesse C.N."/>
            <person name="Kosti I."/>
            <person name="LaButti K."/>
            <person name="Lindquist E.A."/>
            <person name="Lucas S."/>
            <person name="Salamov A.A."/>
            <person name="Bradshaw R.E."/>
            <person name="Ciuffetti L."/>
            <person name="Hamelin R.C."/>
            <person name="Kema G.H.J."/>
            <person name="Lawrence C."/>
            <person name="Scott J.A."/>
            <person name="Spatafora J.W."/>
            <person name="Turgeon B.G."/>
            <person name="de Wit P.J.G.M."/>
            <person name="Zhong S."/>
            <person name="Goodwin S.B."/>
            <person name="Grigoriev I.V."/>
        </authorList>
    </citation>
    <scope>NUCLEOTIDE SEQUENCE [LARGE SCALE GENOMIC DNA]</scope>
    <source>
        <strain evidence="1 2">CIRAD86</strain>
    </source>
</reference>
<sequence>MELTTGLAVTGYSTVLQDLLYLKRNHQFQKIFLEAAHCSSRIIRMTMTDSVSERFDYHGRARLDSIDIPSSHTVY</sequence>
<evidence type="ECO:0000313" key="1">
    <source>
        <dbReference type="EMBL" id="EME85074.1"/>
    </source>
</evidence>
<name>M3A1L4_PSEFD</name>
<accession>M3A1L4</accession>
<dbReference type="Proteomes" id="UP000016932">
    <property type="component" value="Unassembled WGS sequence"/>
</dbReference>
<dbReference type="KEGG" id="pfj:MYCFIDRAFT_173939"/>
<dbReference type="VEuPathDB" id="FungiDB:MYCFIDRAFT_173939"/>
<evidence type="ECO:0000313" key="2">
    <source>
        <dbReference type="Proteomes" id="UP000016932"/>
    </source>
</evidence>
<dbReference type="RefSeq" id="XP_007925562.1">
    <property type="nucleotide sequence ID" value="XM_007927371.1"/>
</dbReference>
<organism evidence="1 2">
    <name type="scientific">Pseudocercospora fijiensis (strain CIRAD86)</name>
    <name type="common">Black leaf streak disease fungus</name>
    <name type="synonym">Mycosphaerella fijiensis</name>
    <dbReference type="NCBI Taxonomy" id="383855"/>
    <lineage>
        <taxon>Eukaryota</taxon>
        <taxon>Fungi</taxon>
        <taxon>Dikarya</taxon>
        <taxon>Ascomycota</taxon>
        <taxon>Pezizomycotina</taxon>
        <taxon>Dothideomycetes</taxon>
        <taxon>Dothideomycetidae</taxon>
        <taxon>Mycosphaerellales</taxon>
        <taxon>Mycosphaerellaceae</taxon>
        <taxon>Pseudocercospora</taxon>
    </lineage>
</organism>
<dbReference type="HOGENOM" id="CLU_2672132_0_0_1"/>
<proteinExistence type="predicted"/>
<protein>
    <submittedName>
        <fullName evidence="1">Uncharacterized protein</fullName>
    </submittedName>
</protein>
<dbReference type="EMBL" id="KB446557">
    <property type="protein sequence ID" value="EME85074.1"/>
    <property type="molecule type" value="Genomic_DNA"/>
</dbReference>
<dbReference type="AlphaFoldDB" id="M3A1L4"/>
<dbReference type="GeneID" id="19333096"/>